<dbReference type="EMBL" id="CAJVPW010047061">
    <property type="protein sequence ID" value="CAG8758733.1"/>
    <property type="molecule type" value="Genomic_DNA"/>
</dbReference>
<feature type="non-terminal residue" evidence="1">
    <location>
        <position position="1"/>
    </location>
</feature>
<reference evidence="1" key="1">
    <citation type="submission" date="2021-06" db="EMBL/GenBank/DDBJ databases">
        <authorList>
            <person name="Kallberg Y."/>
            <person name="Tangrot J."/>
            <person name="Rosling A."/>
        </authorList>
    </citation>
    <scope>NUCLEOTIDE SEQUENCE</scope>
    <source>
        <strain evidence="1">28 12/20/2015</strain>
    </source>
</reference>
<comment type="caution">
    <text evidence="1">The sequence shown here is derived from an EMBL/GenBank/DDBJ whole genome shotgun (WGS) entry which is preliminary data.</text>
</comment>
<feature type="non-terminal residue" evidence="1">
    <location>
        <position position="39"/>
    </location>
</feature>
<evidence type="ECO:0000313" key="2">
    <source>
        <dbReference type="Proteomes" id="UP000789366"/>
    </source>
</evidence>
<dbReference type="Proteomes" id="UP000789366">
    <property type="component" value="Unassembled WGS sequence"/>
</dbReference>
<gene>
    <name evidence="1" type="ORF">SPELUC_LOCUS14989</name>
</gene>
<accession>A0ACA9QNS6</accession>
<sequence>KTKILLETFNNDLNTPFNDSTPTLRELNEEIAILNLSNM</sequence>
<keyword evidence="2" id="KW-1185">Reference proteome</keyword>
<protein>
    <submittedName>
        <fullName evidence="1">2498_t:CDS:1</fullName>
    </submittedName>
</protein>
<evidence type="ECO:0000313" key="1">
    <source>
        <dbReference type="EMBL" id="CAG8758733.1"/>
    </source>
</evidence>
<proteinExistence type="predicted"/>
<organism evidence="1 2">
    <name type="scientific">Cetraspora pellucida</name>
    <dbReference type="NCBI Taxonomy" id="1433469"/>
    <lineage>
        <taxon>Eukaryota</taxon>
        <taxon>Fungi</taxon>
        <taxon>Fungi incertae sedis</taxon>
        <taxon>Mucoromycota</taxon>
        <taxon>Glomeromycotina</taxon>
        <taxon>Glomeromycetes</taxon>
        <taxon>Diversisporales</taxon>
        <taxon>Gigasporaceae</taxon>
        <taxon>Cetraspora</taxon>
    </lineage>
</organism>
<name>A0ACA9QNS6_9GLOM</name>